<evidence type="ECO:0000256" key="2">
    <source>
        <dbReference type="ARBA" id="ARBA00022741"/>
    </source>
</evidence>
<keyword evidence="3" id="KW-0067">ATP-binding</keyword>
<dbReference type="GO" id="GO:0000226">
    <property type="term" value="P:microtubule cytoskeleton organization"/>
    <property type="evidence" value="ECO:0007669"/>
    <property type="project" value="TreeGrafter"/>
</dbReference>
<evidence type="ECO:0000313" key="5">
    <source>
        <dbReference type="Proteomes" id="UP000604046"/>
    </source>
</evidence>
<dbReference type="GO" id="GO:0036064">
    <property type="term" value="C:ciliary basal body"/>
    <property type="evidence" value="ECO:0007669"/>
    <property type="project" value="TreeGrafter"/>
</dbReference>
<dbReference type="PANTHER" id="PTHR12241">
    <property type="entry name" value="TUBULIN POLYGLUTAMYLASE"/>
    <property type="match status" value="1"/>
</dbReference>
<dbReference type="GO" id="GO:0015631">
    <property type="term" value="F:tubulin binding"/>
    <property type="evidence" value="ECO:0007669"/>
    <property type="project" value="TreeGrafter"/>
</dbReference>
<comment type="caution">
    <text evidence="4">The sequence shown here is derived from an EMBL/GenBank/DDBJ whole genome shotgun (WGS) entry which is preliminary data.</text>
</comment>
<organism evidence="4 5">
    <name type="scientific">Symbiodinium natans</name>
    <dbReference type="NCBI Taxonomy" id="878477"/>
    <lineage>
        <taxon>Eukaryota</taxon>
        <taxon>Sar</taxon>
        <taxon>Alveolata</taxon>
        <taxon>Dinophyceae</taxon>
        <taxon>Suessiales</taxon>
        <taxon>Symbiodiniaceae</taxon>
        <taxon>Symbiodinium</taxon>
    </lineage>
</organism>
<keyword evidence="2" id="KW-0547">Nucleotide-binding</keyword>
<dbReference type="EMBL" id="CAJNDS010002679">
    <property type="protein sequence ID" value="CAE7563631.1"/>
    <property type="molecule type" value="Genomic_DNA"/>
</dbReference>
<evidence type="ECO:0000313" key="4">
    <source>
        <dbReference type="EMBL" id="CAE7563631.1"/>
    </source>
</evidence>
<dbReference type="GO" id="GO:0005524">
    <property type="term" value="F:ATP binding"/>
    <property type="evidence" value="ECO:0007669"/>
    <property type="project" value="UniProtKB-KW"/>
</dbReference>
<name>A0A812UAJ8_9DINO</name>
<keyword evidence="1" id="KW-0436">Ligase</keyword>
<dbReference type="Gene3D" id="3.30.470.20">
    <property type="entry name" value="ATP-grasp fold, B domain"/>
    <property type="match status" value="1"/>
</dbReference>
<dbReference type="SUPFAM" id="SSF56059">
    <property type="entry name" value="Glutathione synthetase ATP-binding domain-like"/>
    <property type="match status" value="1"/>
</dbReference>
<proteinExistence type="predicted"/>
<dbReference type="Pfam" id="PF01715">
    <property type="entry name" value="IPPT"/>
    <property type="match status" value="1"/>
</dbReference>
<dbReference type="AlphaFoldDB" id="A0A812UAJ8"/>
<dbReference type="InterPro" id="IPR004344">
    <property type="entry name" value="TTL/TTLL_fam"/>
</dbReference>
<dbReference type="Pfam" id="PF03133">
    <property type="entry name" value="TTL"/>
    <property type="match status" value="2"/>
</dbReference>
<protein>
    <submittedName>
        <fullName evidence="4">MiaA protein</fullName>
    </submittedName>
</protein>
<dbReference type="InterPro" id="IPR027417">
    <property type="entry name" value="P-loop_NTPase"/>
</dbReference>
<evidence type="ECO:0000256" key="3">
    <source>
        <dbReference type="ARBA" id="ARBA00022840"/>
    </source>
</evidence>
<sequence length="551" mass="61431">MLQKGLLEEVADLLETGVVTLDTPAADAIGYRQVIDYLTRPEPKHDDAASLSEFVRKFGAVSRNYARSQMQWFMKDPAFVWMEADPTKPALTGVEVGRLCRLDEWDFAAEAEEDAEVRQRQAEQASAMAWTFASVLEQGDVLTVQELSELLPRADACTRRVPSAVRQQPKTIHTIAIESEVPYGKVYWPGRHRKWGWGSPLGKLHRQGLQLFQSNGWQAVGESDDSVVPAFCWPTRQAGKFPATGSSADVLPLIRPFPQDFTGRLDNKAQLARHLQAAGCRDVHPETWDAQDFLASPPREQGLFFLKHSLGVKGTGVHLFDYSSLLLRLRELGHKGCQQFIVQRYVWPPALQNGRKWVMRAHALLHGRANGALDLYCHDDILALEYGQPYTEELGLRAAHISNVAKIKHLPKPTLVEDQEVVKQVRRLAEQAFGAVLEHAPRGPYTPKESELCQVFGLDIILDGSGKAWLLEVNDYPAIGSGTMEHVDTAVYTRLVRDVLFLVVAPKLDGADPNAGGWCPLELSGNQNCLRSVTPYMVTSPKYDPLWGPDC</sequence>
<keyword evidence="5" id="KW-1185">Reference proteome</keyword>
<evidence type="ECO:0000256" key="1">
    <source>
        <dbReference type="ARBA" id="ARBA00022598"/>
    </source>
</evidence>
<dbReference type="Gene3D" id="3.40.50.300">
    <property type="entry name" value="P-loop containing nucleotide triphosphate hydrolases"/>
    <property type="match status" value="1"/>
</dbReference>
<dbReference type="GO" id="GO:0070740">
    <property type="term" value="F:tubulin-glutamic acid ligase activity"/>
    <property type="evidence" value="ECO:0007669"/>
    <property type="project" value="TreeGrafter"/>
</dbReference>
<gene>
    <name evidence="4" type="primary">miaA</name>
    <name evidence="4" type="ORF">SNAT2548_LOCUS31877</name>
</gene>
<reference evidence="4" key="1">
    <citation type="submission" date="2021-02" db="EMBL/GenBank/DDBJ databases">
        <authorList>
            <person name="Dougan E. K."/>
            <person name="Rhodes N."/>
            <person name="Thang M."/>
            <person name="Chan C."/>
        </authorList>
    </citation>
    <scope>NUCLEOTIDE SEQUENCE</scope>
</reference>
<accession>A0A812UAJ8</accession>
<dbReference type="Proteomes" id="UP000604046">
    <property type="component" value="Unassembled WGS sequence"/>
</dbReference>
<dbReference type="OrthoDB" id="438544at2759"/>